<dbReference type="Pfam" id="PF03466">
    <property type="entry name" value="LysR_substrate"/>
    <property type="match status" value="1"/>
</dbReference>
<dbReference type="InterPro" id="IPR036388">
    <property type="entry name" value="WH-like_DNA-bd_sf"/>
</dbReference>
<sequence>MKKRLPPLNWLRTFEVSARHLNFTQAAAELNMTQAAISQQIKGLESQLGVTLFKRLPRGLELTEAGLAYLPVVHESIKRLAVATDELFGRGRDRSLTVRTNLVFFTNWLAPRIGRFREQFPSVGLRFTSNIWAEESEKDADLDIRYGKGSWRGFRADRLSWDELIPVCSPSIGDTLPSSPEDLINYTLLHVIGYEEGWGYWLSQTGYPHIDSDQSIQLDTLITGLEMAVQGYGIALGRTSLVAELIESGRLIAPLEERIPASEAFYLVSPDKQYEHPHAGIFRDWILEEAEHSRHIDSM</sequence>
<evidence type="ECO:0000256" key="3">
    <source>
        <dbReference type="ARBA" id="ARBA00023125"/>
    </source>
</evidence>
<proteinExistence type="inferred from homology"/>
<dbReference type="RefSeq" id="WP_127693846.1">
    <property type="nucleotide sequence ID" value="NZ_SACQ01000003.1"/>
</dbReference>
<dbReference type="GO" id="GO:0043565">
    <property type="term" value="F:sequence-specific DNA binding"/>
    <property type="evidence" value="ECO:0007669"/>
    <property type="project" value="TreeGrafter"/>
</dbReference>
<accession>A0A437Q8U9</accession>
<organism evidence="6 7">
    <name type="scientific">Neptunomonas marina</name>
    <dbReference type="NCBI Taxonomy" id="1815562"/>
    <lineage>
        <taxon>Bacteria</taxon>
        <taxon>Pseudomonadati</taxon>
        <taxon>Pseudomonadota</taxon>
        <taxon>Gammaproteobacteria</taxon>
        <taxon>Oceanospirillales</taxon>
        <taxon>Oceanospirillaceae</taxon>
        <taxon>Neptunomonas</taxon>
    </lineage>
</organism>
<dbReference type="Gene3D" id="1.10.10.10">
    <property type="entry name" value="Winged helix-like DNA-binding domain superfamily/Winged helix DNA-binding domain"/>
    <property type="match status" value="1"/>
</dbReference>
<dbReference type="InterPro" id="IPR005119">
    <property type="entry name" value="LysR_subst-bd"/>
</dbReference>
<keyword evidence="2" id="KW-0805">Transcription regulation</keyword>
<dbReference type="CDD" id="cd08432">
    <property type="entry name" value="PBP2_GcdR_TrpI_HvrB_AmpR_like"/>
    <property type="match status" value="1"/>
</dbReference>
<dbReference type="FunFam" id="1.10.10.10:FF:000038">
    <property type="entry name" value="Glycine cleavage system transcriptional activator"/>
    <property type="match status" value="1"/>
</dbReference>
<dbReference type="PROSITE" id="PS50931">
    <property type="entry name" value="HTH_LYSR"/>
    <property type="match status" value="1"/>
</dbReference>
<keyword evidence="3" id="KW-0238">DNA-binding</keyword>
<dbReference type="SUPFAM" id="SSF46785">
    <property type="entry name" value="Winged helix' DNA-binding domain"/>
    <property type="match status" value="1"/>
</dbReference>
<dbReference type="NCBIfam" id="NF008352">
    <property type="entry name" value="PRK11139.1"/>
    <property type="match status" value="1"/>
</dbReference>
<reference evidence="6 7" key="1">
    <citation type="submission" date="2019-01" db="EMBL/GenBank/DDBJ databases">
        <authorList>
            <person name="Chen W.-M."/>
        </authorList>
    </citation>
    <scope>NUCLEOTIDE SEQUENCE [LARGE SCALE GENOMIC DNA]</scope>
    <source>
        <strain evidence="6 7">HPM-16</strain>
    </source>
</reference>
<comment type="caution">
    <text evidence="6">The sequence shown here is derived from an EMBL/GenBank/DDBJ whole genome shotgun (WGS) entry which is preliminary data.</text>
</comment>
<dbReference type="PRINTS" id="PR00039">
    <property type="entry name" value="HTHLYSR"/>
</dbReference>
<evidence type="ECO:0000256" key="2">
    <source>
        <dbReference type="ARBA" id="ARBA00023015"/>
    </source>
</evidence>
<dbReference type="PANTHER" id="PTHR30537">
    <property type="entry name" value="HTH-TYPE TRANSCRIPTIONAL REGULATOR"/>
    <property type="match status" value="1"/>
</dbReference>
<name>A0A437Q8U9_9GAMM</name>
<keyword evidence="4" id="KW-0804">Transcription</keyword>
<feature type="domain" description="HTH lysR-type" evidence="5">
    <location>
        <begin position="6"/>
        <end position="63"/>
    </location>
</feature>
<protein>
    <submittedName>
        <fullName evidence="6">Transcriptional regulator GcvA</fullName>
    </submittedName>
</protein>
<gene>
    <name evidence="6" type="primary">gcvA</name>
    <name evidence="6" type="ORF">EOE65_08280</name>
</gene>
<dbReference type="InterPro" id="IPR036390">
    <property type="entry name" value="WH_DNA-bd_sf"/>
</dbReference>
<dbReference type="Gene3D" id="3.40.190.10">
    <property type="entry name" value="Periplasmic binding protein-like II"/>
    <property type="match status" value="2"/>
</dbReference>
<dbReference type="PANTHER" id="PTHR30537:SF74">
    <property type="entry name" value="HTH-TYPE TRANSCRIPTIONAL REGULATOR TRPI"/>
    <property type="match status" value="1"/>
</dbReference>
<evidence type="ECO:0000259" key="5">
    <source>
        <dbReference type="PROSITE" id="PS50931"/>
    </source>
</evidence>
<dbReference type="SUPFAM" id="SSF53850">
    <property type="entry name" value="Periplasmic binding protein-like II"/>
    <property type="match status" value="1"/>
</dbReference>
<keyword evidence="7" id="KW-1185">Reference proteome</keyword>
<dbReference type="GO" id="GO:0006351">
    <property type="term" value="P:DNA-templated transcription"/>
    <property type="evidence" value="ECO:0007669"/>
    <property type="project" value="TreeGrafter"/>
</dbReference>
<evidence type="ECO:0000313" key="6">
    <source>
        <dbReference type="EMBL" id="RVU31001.1"/>
    </source>
</evidence>
<evidence type="ECO:0000256" key="1">
    <source>
        <dbReference type="ARBA" id="ARBA00009437"/>
    </source>
</evidence>
<comment type="similarity">
    <text evidence="1">Belongs to the LysR transcriptional regulatory family.</text>
</comment>
<evidence type="ECO:0000256" key="4">
    <source>
        <dbReference type="ARBA" id="ARBA00023163"/>
    </source>
</evidence>
<dbReference type="AlphaFoldDB" id="A0A437Q8U9"/>
<dbReference type="Pfam" id="PF00126">
    <property type="entry name" value="HTH_1"/>
    <property type="match status" value="1"/>
</dbReference>
<dbReference type="InterPro" id="IPR000847">
    <property type="entry name" value="LysR_HTH_N"/>
</dbReference>
<evidence type="ECO:0000313" key="7">
    <source>
        <dbReference type="Proteomes" id="UP000282818"/>
    </source>
</evidence>
<dbReference type="InterPro" id="IPR058163">
    <property type="entry name" value="LysR-type_TF_proteobact-type"/>
</dbReference>
<dbReference type="EMBL" id="SACQ01000003">
    <property type="protein sequence ID" value="RVU31001.1"/>
    <property type="molecule type" value="Genomic_DNA"/>
</dbReference>
<dbReference type="Proteomes" id="UP000282818">
    <property type="component" value="Unassembled WGS sequence"/>
</dbReference>
<dbReference type="GO" id="GO:0003700">
    <property type="term" value="F:DNA-binding transcription factor activity"/>
    <property type="evidence" value="ECO:0007669"/>
    <property type="project" value="InterPro"/>
</dbReference>